<evidence type="ECO:0000256" key="1">
    <source>
        <dbReference type="SAM" id="MobiDB-lite"/>
    </source>
</evidence>
<accession>A0A2K3DSR4</accession>
<dbReference type="STRING" id="3055.A0A2K3DSR4"/>
<feature type="transmembrane region" description="Helical" evidence="2">
    <location>
        <begin position="683"/>
        <end position="703"/>
    </location>
</feature>
<keyword evidence="2" id="KW-0472">Membrane</keyword>
<keyword evidence="5" id="KW-1185">Reference proteome</keyword>
<feature type="compositionally biased region" description="Pro residues" evidence="1">
    <location>
        <begin position="78"/>
        <end position="116"/>
    </location>
</feature>
<dbReference type="RefSeq" id="XP_042924816.1">
    <property type="nucleotide sequence ID" value="XM_043062251.1"/>
</dbReference>
<organism evidence="4 5">
    <name type="scientific">Chlamydomonas reinhardtii</name>
    <name type="common">Chlamydomonas smithii</name>
    <dbReference type="NCBI Taxonomy" id="3055"/>
    <lineage>
        <taxon>Eukaryota</taxon>
        <taxon>Viridiplantae</taxon>
        <taxon>Chlorophyta</taxon>
        <taxon>core chlorophytes</taxon>
        <taxon>Chlorophyceae</taxon>
        <taxon>CS clade</taxon>
        <taxon>Chlamydomonadales</taxon>
        <taxon>Chlamydomonadaceae</taxon>
        <taxon>Chlamydomonas</taxon>
    </lineage>
</organism>
<feature type="region of interest" description="Disordered" evidence="1">
    <location>
        <begin position="73"/>
        <end position="116"/>
    </location>
</feature>
<reference evidence="4 5" key="1">
    <citation type="journal article" date="2007" name="Science">
        <title>The Chlamydomonas genome reveals the evolution of key animal and plant functions.</title>
        <authorList>
            <person name="Merchant S.S."/>
            <person name="Prochnik S.E."/>
            <person name="Vallon O."/>
            <person name="Harris E.H."/>
            <person name="Karpowicz S.J."/>
            <person name="Witman G.B."/>
            <person name="Terry A."/>
            <person name="Salamov A."/>
            <person name="Fritz-Laylin L.K."/>
            <person name="Marechal-Drouard L."/>
            <person name="Marshall W.F."/>
            <person name="Qu L.H."/>
            <person name="Nelson D.R."/>
            <person name="Sanderfoot A.A."/>
            <person name="Spalding M.H."/>
            <person name="Kapitonov V.V."/>
            <person name="Ren Q."/>
            <person name="Ferris P."/>
            <person name="Lindquist E."/>
            <person name="Shapiro H."/>
            <person name="Lucas S.M."/>
            <person name="Grimwood J."/>
            <person name="Schmutz J."/>
            <person name="Cardol P."/>
            <person name="Cerutti H."/>
            <person name="Chanfreau G."/>
            <person name="Chen C.L."/>
            <person name="Cognat V."/>
            <person name="Croft M.T."/>
            <person name="Dent R."/>
            <person name="Dutcher S."/>
            <person name="Fernandez E."/>
            <person name="Fukuzawa H."/>
            <person name="Gonzalez-Ballester D."/>
            <person name="Gonzalez-Halphen D."/>
            <person name="Hallmann A."/>
            <person name="Hanikenne M."/>
            <person name="Hippler M."/>
            <person name="Inwood W."/>
            <person name="Jabbari K."/>
            <person name="Kalanon M."/>
            <person name="Kuras R."/>
            <person name="Lefebvre P.A."/>
            <person name="Lemaire S.D."/>
            <person name="Lobanov A.V."/>
            <person name="Lohr M."/>
            <person name="Manuell A."/>
            <person name="Meier I."/>
            <person name="Mets L."/>
            <person name="Mittag M."/>
            <person name="Mittelmeier T."/>
            <person name="Moroney J.V."/>
            <person name="Moseley J."/>
            <person name="Napoli C."/>
            <person name="Nedelcu A.M."/>
            <person name="Niyogi K."/>
            <person name="Novoselov S.V."/>
            <person name="Paulsen I.T."/>
            <person name="Pazour G."/>
            <person name="Purton S."/>
            <person name="Ral J.P."/>
            <person name="Riano-Pachon D.M."/>
            <person name="Riekhof W."/>
            <person name="Rymarquis L."/>
            <person name="Schroda M."/>
            <person name="Stern D."/>
            <person name="Umen J."/>
            <person name="Willows R."/>
            <person name="Wilson N."/>
            <person name="Zimmer S.L."/>
            <person name="Allmer J."/>
            <person name="Balk J."/>
            <person name="Bisova K."/>
            <person name="Chen C.J."/>
            <person name="Elias M."/>
            <person name="Gendler K."/>
            <person name="Hauser C."/>
            <person name="Lamb M.R."/>
            <person name="Ledford H."/>
            <person name="Long J.C."/>
            <person name="Minagawa J."/>
            <person name="Page M.D."/>
            <person name="Pan J."/>
            <person name="Pootakham W."/>
            <person name="Roje S."/>
            <person name="Rose A."/>
            <person name="Stahlberg E."/>
            <person name="Terauchi A.M."/>
            <person name="Yang P."/>
            <person name="Ball S."/>
            <person name="Bowler C."/>
            <person name="Dieckmann C.L."/>
            <person name="Gladyshev V.N."/>
            <person name="Green P."/>
            <person name="Jorgensen R."/>
            <person name="Mayfield S."/>
            <person name="Mueller-Roeber B."/>
            <person name="Rajamani S."/>
            <person name="Sayre R.T."/>
            <person name="Brokstein P."/>
            <person name="Dubchak I."/>
            <person name="Goodstein D."/>
            <person name="Hornick L."/>
            <person name="Huang Y.W."/>
            <person name="Jhaveri J."/>
            <person name="Luo Y."/>
            <person name="Martinez D."/>
            <person name="Ngau W.C."/>
            <person name="Otillar B."/>
            <person name="Poliakov A."/>
            <person name="Porter A."/>
            <person name="Szajkowski L."/>
            <person name="Werner G."/>
            <person name="Zhou K."/>
            <person name="Grigoriev I.V."/>
            <person name="Rokhsar D.S."/>
            <person name="Grossman A.R."/>
        </authorList>
    </citation>
    <scope>NUCLEOTIDE SEQUENCE [LARGE SCALE GENOMIC DNA]</scope>
    <source>
        <strain evidence="5">CC-503</strain>
    </source>
</reference>
<gene>
    <name evidence="4" type="ORF">CHLRE_05g235850v5</name>
</gene>
<sequence length="704" mass="68686">MTSTVSKLVAVACIILTSGLASGMRPLAELSLSESEVARRLLEDEPQEQPQTRELLALIEAMSPSVVPGAYPSAYPSSSPPPPVYPPQSTPSPVPTTPTPSPVPTPTPSSPIPTPAPSPVPVIVTAPACGSAPCIKVNATTGTPFDVFLVSAPAWVSTTAALSKLAYEFGVVTNGTDGTLVYRIRHAFSSSSSAPIASLPVGSARLFACVRTVSAAGTTTGPRACETVTVSITAQQVTALQVTQQMDAIMTAVTTSAAGNASTADLLTMSQKLAAVASVSDGGAVATASLKSVASSLMTRLFATASSAASSPPTAASIVSVFDAVGSLWGVSSDAGRAAVVGSISALSDQLAGESLEAADALPVIDLLTSMLEDQASLVATAAAANGGASQAAAKADAAKAVLASITHGTAALTRSLLNGAPADGTPAHIATAKLAAAVQRASAALAAAGITISVANPGSASSSGRRLLSSSSSAVGVALNPAVSQLCTADATCATAGFGVAVTVIPDSSLLLTSLGDNAAALAALLSDYRAGGSVQVISPIVRVAAPGLPASAYGGALASLVVLDLPINLTAVALDGATTRRALVRLQDVSAAAPDASAAISAAVSVTVTSNSGPATGAVDLISGFSNSLGDFAVLQYTSTATPTAGNTTTSPSPSGAPSSTASVSPSPLPSSLPPGGAGSMVAPSAAITSILLGLVVLLLLL</sequence>
<dbReference type="OrthoDB" id="547141at2759"/>
<dbReference type="GeneID" id="66053379"/>
<feature type="region of interest" description="Disordered" evidence="1">
    <location>
        <begin position="645"/>
        <end position="678"/>
    </location>
</feature>
<protein>
    <submittedName>
        <fullName evidence="4">Uncharacterized protein</fullName>
    </submittedName>
</protein>
<dbReference type="Gramene" id="PNW83584">
    <property type="protein sequence ID" value="PNW83584"/>
    <property type="gene ID" value="CHLRE_05g235850v5"/>
</dbReference>
<evidence type="ECO:0000313" key="5">
    <source>
        <dbReference type="Proteomes" id="UP000006906"/>
    </source>
</evidence>
<evidence type="ECO:0000256" key="3">
    <source>
        <dbReference type="SAM" id="SignalP"/>
    </source>
</evidence>
<evidence type="ECO:0000313" key="4">
    <source>
        <dbReference type="EMBL" id="PNW83584.1"/>
    </source>
</evidence>
<name>A0A2K3DSR4_CHLRE</name>
<evidence type="ECO:0000256" key="2">
    <source>
        <dbReference type="SAM" id="Phobius"/>
    </source>
</evidence>
<keyword evidence="2" id="KW-1133">Transmembrane helix</keyword>
<feature type="compositionally biased region" description="Low complexity" evidence="1">
    <location>
        <begin position="645"/>
        <end position="668"/>
    </location>
</feature>
<dbReference type="InParanoid" id="A0A2K3DSR4"/>
<feature type="signal peptide" evidence="3">
    <location>
        <begin position="1"/>
        <end position="23"/>
    </location>
</feature>
<proteinExistence type="predicted"/>
<keyword evidence="2" id="KW-0812">Transmembrane</keyword>
<dbReference type="AlphaFoldDB" id="A0A2K3DSR4"/>
<dbReference type="EMBL" id="CM008966">
    <property type="protein sequence ID" value="PNW83584.1"/>
    <property type="molecule type" value="Genomic_DNA"/>
</dbReference>
<dbReference type="Proteomes" id="UP000006906">
    <property type="component" value="Chromosome 5"/>
</dbReference>
<dbReference type="ExpressionAtlas" id="A0A2K3DSR4">
    <property type="expression patterns" value="differential"/>
</dbReference>
<keyword evidence="3" id="KW-0732">Signal</keyword>
<feature type="chain" id="PRO_5014466927" evidence="3">
    <location>
        <begin position="24"/>
        <end position="704"/>
    </location>
</feature>
<dbReference type="KEGG" id="cre:CHLRE_05g235850v5"/>